<evidence type="ECO:0000313" key="1">
    <source>
        <dbReference type="EMBL" id="CAG2155932.1"/>
    </source>
</evidence>
<name>A0A916N773_9BURK</name>
<accession>A0A916N773</accession>
<dbReference type="EMBL" id="CAJPUY010000027">
    <property type="protein sequence ID" value="CAG2155932.1"/>
    <property type="molecule type" value="Genomic_DNA"/>
</dbReference>
<protein>
    <submittedName>
        <fullName evidence="1">Uncharacterized protein</fullName>
    </submittedName>
</protein>
<sequence>MPGHNLTVSSPAAGRIARVTTARLLLADGAYRAEQSVLSNGRIDRMDETAKAFPGERRAVCAAGAAILRTHG</sequence>
<proteinExistence type="predicted"/>
<reference evidence="1" key="1">
    <citation type="submission" date="2021-03" db="EMBL/GenBank/DDBJ databases">
        <authorList>
            <person name="Peeters C."/>
        </authorList>
    </citation>
    <scope>NUCLEOTIDE SEQUENCE</scope>
    <source>
        <strain evidence="1">LMG 31506</strain>
    </source>
</reference>
<keyword evidence="2" id="KW-1185">Reference proteome</keyword>
<organism evidence="1 2">
    <name type="scientific">Cupriavidus yeoncheonensis</name>
    <dbReference type="NCBI Taxonomy" id="1462994"/>
    <lineage>
        <taxon>Bacteria</taxon>
        <taxon>Pseudomonadati</taxon>
        <taxon>Pseudomonadota</taxon>
        <taxon>Betaproteobacteria</taxon>
        <taxon>Burkholderiales</taxon>
        <taxon>Burkholderiaceae</taxon>
        <taxon>Cupriavidus</taxon>
    </lineage>
</organism>
<comment type="caution">
    <text evidence="1">The sequence shown here is derived from an EMBL/GenBank/DDBJ whole genome shotgun (WGS) entry which is preliminary data.</text>
</comment>
<dbReference type="AlphaFoldDB" id="A0A916N773"/>
<gene>
    <name evidence="1" type="ORF">LMG31506_05535</name>
</gene>
<evidence type="ECO:0000313" key="2">
    <source>
        <dbReference type="Proteomes" id="UP000672934"/>
    </source>
</evidence>
<dbReference type="Proteomes" id="UP000672934">
    <property type="component" value="Unassembled WGS sequence"/>
</dbReference>